<evidence type="ECO:0000313" key="4">
    <source>
        <dbReference type="Proteomes" id="UP000633943"/>
    </source>
</evidence>
<protein>
    <submittedName>
        <fullName evidence="3">DUF4399 domain-containing protein</fullName>
    </submittedName>
</protein>
<dbReference type="EMBL" id="WTVP01000027">
    <property type="protein sequence ID" value="NMG16062.1"/>
    <property type="molecule type" value="Genomic_DNA"/>
</dbReference>
<dbReference type="RefSeq" id="WP_169202664.1">
    <property type="nucleotide sequence ID" value="NZ_CP059467.1"/>
</dbReference>
<accession>A0ABX1NVV9</accession>
<evidence type="ECO:0000256" key="1">
    <source>
        <dbReference type="SAM" id="SignalP"/>
    </source>
</evidence>
<keyword evidence="4" id="KW-1185">Reference proteome</keyword>
<sequence length="144" mass="14783">MKKILSLAVLAAAAILSPLATAAGRVYFIEPADSAAVPQEFTVKMGVEGIRVQPAGQLAEGSGHHHLIVDGKPIEAGKPVPTDATHLHFGKGQTETTLKLAPGKHTLTLQFADGLHQSYGPGLSATISVQVNSPVAAAPAVLEP</sequence>
<name>A0ABX1NVV9_9RHOO</name>
<keyword evidence="1" id="KW-0732">Signal</keyword>
<evidence type="ECO:0000313" key="3">
    <source>
        <dbReference type="EMBL" id="NMG16062.1"/>
    </source>
</evidence>
<proteinExistence type="predicted"/>
<feature type="domain" description="DUF4399" evidence="2">
    <location>
        <begin position="43"/>
        <end position="131"/>
    </location>
</feature>
<feature type="chain" id="PRO_5045106890" evidence="1">
    <location>
        <begin position="23"/>
        <end position="144"/>
    </location>
</feature>
<dbReference type="Pfam" id="PF14347">
    <property type="entry name" value="DUF4399"/>
    <property type="match status" value="1"/>
</dbReference>
<feature type="signal peptide" evidence="1">
    <location>
        <begin position="1"/>
        <end position="22"/>
    </location>
</feature>
<comment type="caution">
    <text evidence="3">The sequence shown here is derived from an EMBL/GenBank/DDBJ whole genome shotgun (WGS) entry which is preliminary data.</text>
</comment>
<dbReference type="Proteomes" id="UP000633943">
    <property type="component" value="Unassembled WGS sequence"/>
</dbReference>
<reference evidence="3 4" key="1">
    <citation type="submission" date="2019-12" db="EMBL/GenBank/DDBJ databases">
        <title>Comparative genomics gives insights into the taxonomy of the Azoarcus-Aromatoleum group and reveals separate origins of nif in the plant-associated Azoarcus and non-plant-associated Aromatoleum sub-groups.</title>
        <authorList>
            <person name="Lafos M."/>
            <person name="Maluk M."/>
            <person name="Batista M."/>
            <person name="Junghare M."/>
            <person name="Carmona M."/>
            <person name="Faoro H."/>
            <person name="Cruz L.M."/>
            <person name="Battistoni F."/>
            <person name="De Souza E."/>
            <person name="Pedrosa F."/>
            <person name="Chen W.-M."/>
            <person name="Poole P.S."/>
            <person name="Dixon R.A."/>
            <person name="James E.K."/>
        </authorList>
    </citation>
    <scope>NUCLEOTIDE SEQUENCE [LARGE SCALE GENOMIC DNA]</scope>
    <source>
        <strain evidence="3 4">PbN1</strain>
    </source>
</reference>
<evidence type="ECO:0000259" key="2">
    <source>
        <dbReference type="Pfam" id="PF14347"/>
    </source>
</evidence>
<dbReference type="InterPro" id="IPR025512">
    <property type="entry name" value="DUF4399"/>
</dbReference>
<organism evidence="3 4">
    <name type="scientific">Aromatoleum bremense</name>
    <dbReference type="NCBI Taxonomy" id="76115"/>
    <lineage>
        <taxon>Bacteria</taxon>
        <taxon>Pseudomonadati</taxon>
        <taxon>Pseudomonadota</taxon>
        <taxon>Betaproteobacteria</taxon>
        <taxon>Rhodocyclales</taxon>
        <taxon>Rhodocyclaceae</taxon>
        <taxon>Aromatoleum</taxon>
    </lineage>
</organism>
<gene>
    <name evidence="3" type="ORF">GPA24_11010</name>
</gene>